<feature type="compositionally biased region" description="Basic and acidic residues" evidence="2">
    <location>
        <begin position="88"/>
        <end position="100"/>
    </location>
</feature>
<dbReference type="PANTHER" id="PTHR15672:SF8">
    <property type="entry name" value="PROTEIN ENCORE"/>
    <property type="match status" value="1"/>
</dbReference>
<dbReference type="GO" id="GO:0006012">
    <property type="term" value="P:galactose metabolic process"/>
    <property type="evidence" value="ECO:0007669"/>
    <property type="project" value="TreeGrafter"/>
</dbReference>
<feature type="compositionally biased region" description="Polar residues" evidence="2">
    <location>
        <begin position="440"/>
        <end position="458"/>
    </location>
</feature>
<accession>A0AA38VGW2</accession>
<evidence type="ECO:0000313" key="5">
    <source>
        <dbReference type="EMBL" id="KAJ9142240.1"/>
    </source>
</evidence>
<feature type="compositionally biased region" description="Polar residues" evidence="2">
    <location>
        <begin position="120"/>
        <end position="141"/>
    </location>
</feature>
<dbReference type="AlphaFoldDB" id="A0AA38VGW2"/>
<gene>
    <name evidence="5" type="ORF">NKR19_g7294</name>
</gene>
<name>A0AA38VGW2_9PEZI</name>
<dbReference type="SUPFAM" id="SSF82708">
    <property type="entry name" value="R3H domain"/>
    <property type="match status" value="1"/>
</dbReference>
<dbReference type="InterPro" id="IPR051937">
    <property type="entry name" value="R3H_domain_containing"/>
</dbReference>
<organism evidence="5 6">
    <name type="scientific">Coniochaeta hoffmannii</name>
    <dbReference type="NCBI Taxonomy" id="91930"/>
    <lineage>
        <taxon>Eukaryota</taxon>
        <taxon>Fungi</taxon>
        <taxon>Dikarya</taxon>
        <taxon>Ascomycota</taxon>
        <taxon>Pezizomycotina</taxon>
        <taxon>Sordariomycetes</taxon>
        <taxon>Sordariomycetidae</taxon>
        <taxon>Coniochaetales</taxon>
        <taxon>Coniochaetaceae</taxon>
        <taxon>Coniochaeta</taxon>
    </lineage>
</organism>
<feature type="compositionally biased region" description="Low complexity" evidence="2">
    <location>
        <begin position="12"/>
        <end position="29"/>
    </location>
</feature>
<evidence type="ECO:0000256" key="2">
    <source>
        <dbReference type="SAM" id="MobiDB-lite"/>
    </source>
</evidence>
<dbReference type="PROSITE" id="PS51673">
    <property type="entry name" value="SUZ"/>
    <property type="match status" value="1"/>
</dbReference>
<feature type="compositionally biased region" description="Basic and acidic residues" evidence="2">
    <location>
        <begin position="473"/>
        <end position="482"/>
    </location>
</feature>
<dbReference type="CDD" id="cd02642">
    <property type="entry name" value="R3H_encore_like"/>
    <property type="match status" value="1"/>
</dbReference>
<evidence type="ECO:0000313" key="6">
    <source>
        <dbReference type="Proteomes" id="UP001174691"/>
    </source>
</evidence>
<evidence type="ECO:0000256" key="1">
    <source>
        <dbReference type="ARBA" id="ARBA00022553"/>
    </source>
</evidence>
<dbReference type="EMBL" id="JANBVN010000125">
    <property type="protein sequence ID" value="KAJ9142240.1"/>
    <property type="molecule type" value="Genomic_DNA"/>
</dbReference>
<dbReference type="PROSITE" id="PS51061">
    <property type="entry name" value="R3H"/>
    <property type="match status" value="1"/>
</dbReference>
<protein>
    <submittedName>
        <fullName evidence="5">R3H domain-containing protein 2</fullName>
    </submittedName>
</protein>
<feature type="region of interest" description="Disordered" evidence="2">
    <location>
        <begin position="716"/>
        <end position="800"/>
    </location>
</feature>
<dbReference type="Pfam" id="PF12752">
    <property type="entry name" value="SUZ"/>
    <property type="match status" value="1"/>
</dbReference>
<feature type="region of interest" description="Disordered" evidence="2">
    <location>
        <begin position="12"/>
        <end position="179"/>
    </location>
</feature>
<proteinExistence type="predicted"/>
<dbReference type="Proteomes" id="UP001174691">
    <property type="component" value="Unassembled WGS sequence"/>
</dbReference>
<dbReference type="PANTHER" id="PTHR15672">
    <property type="entry name" value="CAMP-REGULATED PHOSPHOPROTEIN 21 RELATED R3H DOMAIN CONTAINING PROTEIN"/>
    <property type="match status" value="1"/>
</dbReference>
<evidence type="ECO:0000259" key="3">
    <source>
        <dbReference type="PROSITE" id="PS51061"/>
    </source>
</evidence>
<dbReference type="InterPro" id="IPR024771">
    <property type="entry name" value="SUZ"/>
</dbReference>
<comment type="caution">
    <text evidence="5">The sequence shown here is derived from an EMBL/GenBank/DDBJ whole genome shotgun (WGS) entry which is preliminary data.</text>
</comment>
<feature type="compositionally biased region" description="Basic and acidic residues" evidence="2">
    <location>
        <begin position="402"/>
        <end position="439"/>
    </location>
</feature>
<keyword evidence="1" id="KW-0597">Phosphoprotein</keyword>
<keyword evidence="6" id="KW-1185">Reference proteome</keyword>
<sequence>MAAIVPDVRKMSFAKAAASASKDAPSVAALARAPPSTSAQNRRDHMPAKSTAGAVGRDAIPLPTNAAPEPQAQTNQEADTSEGAGEGKVVEGLKGLKIETDPPNVVINGAGSAVTERSSKNGNSQTPSDENSLRADSSSELGTKPPSLDGKSITSGTTFALDEKESLRPDDSASVKAAAEDDDAFSIRGSMMAPGSRMGSEVAVRMHQIQLGDMPPRMITTRVPLNVANQGVSTPPSSSSDKQQVTEAKLPLVSGTATPDGLGGNMFYRQNPDEKLLEAIQSPKDRMFLLRLEAQVINFVQDSKEPFMDLPPCNSFCRMLTHKLADYYHMTHSFEAVAGAVRIYRTPFCRVPAPLSGIIVNASSSSSPAPAVLPRKIMRRGEDGEFGPGSGGPSKTTSEAGSDGKDKAATADKKLTREEREEKYNKARERIFGSIEKNESNTPENDDSNGVSRASSVSAKDKTGLGKKKTSKQRREDSDSFDSRSQYVAYPGSQQPTWVPAPAQYLPVNNPSFAAPYQSQQQYPNALQPIYNSNQSYPQQMVPNNGFVPPYNPAANAYPVQPVLQPTPPPSRYQPQSQAVPYGPPMATGAQPGWQQQNMNNHSPYQARVTPAMGPVHPVSGIPYAFGQLPANIDPNDPKSQHPIPGSYNRNGFNPKTQSFVPGNGMAPMPPQPVSYGGPSPLHGSPLPQYSSPHLAYAAFQPPIPMPPQPSYPSNGASYGMMRQGSNNSLPPYHHGPPPQAPLHQPAHGLPGGPVRHGLPPNPMSHNIPNKPAMSQGGPGHAYSTLPHYGNPATLPQKPT</sequence>
<dbReference type="InterPro" id="IPR001374">
    <property type="entry name" value="R3H_dom"/>
</dbReference>
<dbReference type="GO" id="GO:0003676">
    <property type="term" value="F:nucleic acid binding"/>
    <property type="evidence" value="ECO:0007669"/>
    <property type="project" value="UniProtKB-UniRule"/>
</dbReference>
<feature type="domain" description="R3H" evidence="3">
    <location>
        <begin position="286"/>
        <end position="349"/>
    </location>
</feature>
<dbReference type="Pfam" id="PF01424">
    <property type="entry name" value="R3H"/>
    <property type="match status" value="1"/>
</dbReference>
<feature type="compositionally biased region" description="Basic and acidic residues" evidence="2">
    <location>
        <begin position="161"/>
        <end position="173"/>
    </location>
</feature>
<feature type="domain" description="SUZ" evidence="4">
    <location>
        <begin position="350"/>
        <end position="436"/>
    </location>
</feature>
<evidence type="ECO:0000259" key="4">
    <source>
        <dbReference type="PROSITE" id="PS51673"/>
    </source>
</evidence>
<dbReference type="InterPro" id="IPR036867">
    <property type="entry name" value="R3H_dom_sf"/>
</dbReference>
<reference evidence="5" key="1">
    <citation type="submission" date="2022-07" db="EMBL/GenBank/DDBJ databases">
        <title>Fungi with potential for degradation of polypropylene.</title>
        <authorList>
            <person name="Gostincar C."/>
        </authorList>
    </citation>
    <scope>NUCLEOTIDE SEQUENCE</scope>
    <source>
        <strain evidence="5">EXF-13287</strain>
    </source>
</reference>
<feature type="region of interest" description="Disordered" evidence="2">
    <location>
        <begin position="380"/>
        <end position="503"/>
    </location>
</feature>
<dbReference type="Gene3D" id="3.30.1370.50">
    <property type="entry name" value="R3H-like domain"/>
    <property type="match status" value="1"/>
</dbReference>